<evidence type="ECO:0000259" key="4">
    <source>
        <dbReference type="PROSITE" id="PS51819"/>
    </source>
</evidence>
<dbReference type="Gene3D" id="3.10.180.10">
    <property type="entry name" value="2,3-Dihydroxybiphenyl 1,2-Dioxygenase, domain 1"/>
    <property type="match status" value="1"/>
</dbReference>
<sequence length="124" mass="13804">MTRAASDTAPAAGPVLATVPVLASLDLDESAAFYADRLGFAPRLRTEDYLIVERDGCELHFWRCTERHIAENTSCYVRGDTRALHADFAARGLVLDPPREQPWGMRELYVIDPHGNLLKFGEST</sequence>
<organism evidence="5 6">
    <name type="scientific">Paracidovorax valerianellae</name>
    <dbReference type="NCBI Taxonomy" id="187868"/>
    <lineage>
        <taxon>Bacteria</taxon>
        <taxon>Pseudomonadati</taxon>
        <taxon>Pseudomonadota</taxon>
        <taxon>Betaproteobacteria</taxon>
        <taxon>Burkholderiales</taxon>
        <taxon>Comamonadaceae</taxon>
        <taxon>Paracidovorax</taxon>
    </lineage>
</organism>
<accession>A0A1G6P2E5</accession>
<dbReference type="GO" id="GO:0046677">
    <property type="term" value="P:response to antibiotic"/>
    <property type="evidence" value="ECO:0007669"/>
    <property type="project" value="UniProtKB-KW"/>
</dbReference>
<dbReference type="CDD" id="cd08349">
    <property type="entry name" value="BLMA_like"/>
    <property type="match status" value="1"/>
</dbReference>
<evidence type="ECO:0000256" key="3">
    <source>
        <dbReference type="ARBA" id="ARBA00023251"/>
    </source>
</evidence>
<dbReference type="InterPro" id="IPR004360">
    <property type="entry name" value="Glyas_Fos-R_dOase_dom"/>
</dbReference>
<protein>
    <recommendedName>
        <fullName evidence="2">Bleomycin resistance protein</fullName>
    </recommendedName>
</protein>
<keyword evidence="6" id="KW-1185">Reference proteome</keyword>
<dbReference type="InterPro" id="IPR029068">
    <property type="entry name" value="Glyas_Bleomycin-R_OHBP_Dase"/>
</dbReference>
<dbReference type="AlphaFoldDB" id="A0A1G6P2E5"/>
<dbReference type="InterPro" id="IPR000335">
    <property type="entry name" value="Bleomycin-R"/>
</dbReference>
<dbReference type="PROSITE" id="PS51819">
    <property type="entry name" value="VOC"/>
    <property type="match status" value="1"/>
</dbReference>
<evidence type="ECO:0000256" key="2">
    <source>
        <dbReference type="ARBA" id="ARBA00021572"/>
    </source>
</evidence>
<dbReference type="SUPFAM" id="SSF54593">
    <property type="entry name" value="Glyoxalase/Bleomycin resistance protein/Dihydroxybiphenyl dioxygenase"/>
    <property type="match status" value="1"/>
</dbReference>
<reference evidence="5 6" key="1">
    <citation type="submission" date="2016-10" db="EMBL/GenBank/DDBJ databases">
        <authorList>
            <person name="de Groot N.N."/>
        </authorList>
    </citation>
    <scope>NUCLEOTIDE SEQUENCE [LARGE SCALE GENOMIC DNA]</scope>
    <source>
        <strain evidence="5 6">DSM 16619</strain>
    </source>
</reference>
<gene>
    <name evidence="5" type="ORF">SAMN05192589_103108</name>
</gene>
<dbReference type="InterPro" id="IPR037523">
    <property type="entry name" value="VOC_core"/>
</dbReference>
<comment type="similarity">
    <text evidence="1">Belongs to the bleomycin resistance protein family.</text>
</comment>
<evidence type="ECO:0000313" key="6">
    <source>
        <dbReference type="Proteomes" id="UP000198781"/>
    </source>
</evidence>
<evidence type="ECO:0000313" key="5">
    <source>
        <dbReference type="EMBL" id="SDC73595.1"/>
    </source>
</evidence>
<proteinExistence type="inferred from homology"/>
<name>A0A1G6P2E5_9BURK</name>
<evidence type="ECO:0000256" key="1">
    <source>
        <dbReference type="ARBA" id="ARBA00011051"/>
    </source>
</evidence>
<keyword evidence="3" id="KW-0046">Antibiotic resistance</keyword>
<dbReference type="Proteomes" id="UP000198781">
    <property type="component" value="Unassembled WGS sequence"/>
</dbReference>
<dbReference type="STRING" id="187868.SAMN05192589_103108"/>
<dbReference type="EMBL" id="FMZC01000003">
    <property type="protein sequence ID" value="SDC73595.1"/>
    <property type="molecule type" value="Genomic_DNA"/>
</dbReference>
<feature type="domain" description="VOC" evidence="4">
    <location>
        <begin position="15"/>
        <end position="123"/>
    </location>
</feature>
<dbReference type="Pfam" id="PF00903">
    <property type="entry name" value="Glyoxalase"/>
    <property type="match status" value="1"/>
</dbReference>
<dbReference type="RefSeq" id="WP_217640144.1">
    <property type="nucleotide sequence ID" value="NZ_FMZC01000003.1"/>
</dbReference>